<evidence type="ECO:0000256" key="9">
    <source>
        <dbReference type="ARBA" id="ARBA00023002"/>
    </source>
</evidence>
<dbReference type="PATRIC" id="fig|1226633.4.peg.2318"/>
<dbReference type="EMBL" id="AUZI01000027">
    <property type="protein sequence ID" value="KID48317.1"/>
    <property type="molecule type" value="Genomic_DNA"/>
</dbReference>
<dbReference type="SUPFAM" id="SSF51395">
    <property type="entry name" value="FMN-linked oxidoreductases"/>
    <property type="match status" value="1"/>
</dbReference>
<comment type="catalytic activity">
    <reaction evidence="10">
        <text>a 5,6-dihydrouridine in tRNA + NADP(+) = a uridine in tRNA + NADPH + H(+)</text>
        <dbReference type="Rhea" id="RHEA:23624"/>
        <dbReference type="Rhea" id="RHEA-COMP:13339"/>
        <dbReference type="Rhea" id="RHEA-COMP:13887"/>
        <dbReference type="ChEBI" id="CHEBI:15378"/>
        <dbReference type="ChEBI" id="CHEBI:57783"/>
        <dbReference type="ChEBI" id="CHEBI:58349"/>
        <dbReference type="ChEBI" id="CHEBI:65315"/>
        <dbReference type="ChEBI" id="CHEBI:74443"/>
    </reaction>
</comment>
<keyword evidence="3" id="KW-0820">tRNA-binding</keyword>
<dbReference type="AlphaFoldDB" id="A0A017H519"/>
<feature type="binding site" evidence="14">
    <location>
        <begin position="215"/>
        <end position="216"/>
    </location>
    <ligand>
        <name>FMN</name>
        <dbReference type="ChEBI" id="CHEBI:58210"/>
    </ligand>
</feature>
<evidence type="ECO:0000256" key="2">
    <source>
        <dbReference type="ARBA" id="ARBA00002790"/>
    </source>
</evidence>
<dbReference type="NCBIfam" id="TIGR00737">
    <property type="entry name" value="nifR3_yhdG"/>
    <property type="match status" value="1"/>
</dbReference>
<evidence type="ECO:0000256" key="3">
    <source>
        <dbReference type="ARBA" id="ARBA00022555"/>
    </source>
</evidence>
<feature type="domain" description="DUS-like FMN-binding" evidence="15">
    <location>
        <begin position="6"/>
        <end position="309"/>
    </location>
</feature>
<dbReference type="PANTHER" id="PTHR45846">
    <property type="entry name" value="TRNA-DIHYDROURIDINE(47) SYNTHASE [NAD(P)(+)]-LIKE"/>
    <property type="match status" value="1"/>
</dbReference>
<dbReference type="GO" id="GO:0017150">
    <property type="term" value="F:tRNA dihydrouridine synthase activity"/>
    <property type="evidence" value="ECO:0007669"/>
    <property type="project" value="InterPro"/>
</dbReference>
<feature type="binding site" evidence="14">
    <location>
        <position position="60"/>
    </location>
    <ligand>
        <name>FMN</name>
        <dbReference type="ChEBI" id="CHEBI:58210"/>
    </ligand>
</feature>
<keyword evidence="8" id="KW-0694">RNA-binding</keyword>
<dbReference type="InterPro" id="IPR001269">
    <property type="entry name" value="DUS_fam"/>
</dbReference>
<dbReference type="OrthoDB" id="9764501at2"/>
<evidence type="ECO:0000256" key="12">
    <source>
        <dbReference type="PIRNR" id="PIRNR006621"/>
    </source>
</evidence>
<protein>
    <recommendedName>
        <fullName evidence="12">tRNA-dihydrouridine synthase</fullName>
        <ecNumber evidence="12">1.3.1.-</ecNumber>
    </recommendedName>
</protein>
<dbReference type="Gene3D" id="1.10.1200.80">
    <property type="entry name" value="Putative flavin oxidoreducatase, domain 2"/>
    <property type="match status" value="1"/>
</dbReference>
<dbReference type="CDD" id="cd02801">
    <property type="entry name" value="DUS_like_FMN"/>
    <property type="match status" value="1"/>
</dbReference>
<name>A0A017H519_9FUSO</name>
<comment type="caution">
    <text evidence="16">The sequence shown here is derived from an EMBL/GenBank/DDBJ whole genome shotgun (WGS) entry which is preliminary data.</text>
</comment>
<evidence type="ECO:0000256" key="1">
    <source>
        <dbReference type="ARBA" id="ARBA00001917"/>
    </source>
</evidence>
<dbReference type="InterPro" id="IPR004652">
    <property type="entry name" value="DusB-like"/>
</dbReference>
<evidence type="ECO:0000256" key="4">
    <source>
        <dbReference type="ARBA" id="ARBA00022630"/>
    </source>
</evidence>
<dbReference type="InterPro" id="IPR035587">
    <property type="entry name" value="DUS-like_FMN-bd"/>
</dbReference>
<evidence type="ECO:0000256" key="7">
    <source>
        <dbReference type="ARBA" id="ARBA00022857"/>
    </source>
</evidence>
<dbReference type="GO" id="GO:0000049">
    <property type="term" value="F:tRNA binding"/>
    <property type="evidence" value="ECO:0007669"/>
    <property type="project" value="UniProtKB-KW"/>
</dbReference>
<evidence type="ECO:0000256" key="6">
    <source>
        <dbReference type="ARBA" id="ARBA00022694"/>
    </source>
</evidence>
<gene>
    <name evidence="16" type="ORF">C095_11430</name>
</gene>
<comment type="similarity">
    <text evidence="12">Belongs to the dus family.</text>
</comment>
<sequence length="322" mass="36609">MKKIFIAPIAGVTDYTYRGILEEFQPDLLFTEMVSSDALAALNDKTISQILRLRSGNGVQLFGKDTEKMIYSAKYIEKLGVKNIDINAGCPMKRVVHSGHGSALLKSPEKIKEILFTLREQLEESTKLSIKIRVGYDRPENYLQIAKIAEEAGCSHITVHGRTRAQLYTGLADWSLIKEIKEHVTIPVIGNGDIFTAEAAKEKIEDSGVDGVMLARGIFGNPWLIRDIREMLQYGEVKTKVSTEDKIDMAIHHILKTEEDNPQREFVFDVRKHICWYLKGIPHSAEYKNRINQSTDYKAVVQLLQELKEKIKGESQWHQKPL</sequence>
<dbReference type="Gene3D" id="3.20.20.70">
    <property type="entry name" value="Aldolase class I"/>
    <property type="match status" value="1"/>
</dbReference>
<feature type="active site" description="Proton donor" evidence="13">
    <location>
        <position position="90"/>
    </location>
</feature>
<evidence type="ECO:0000259" key="15">
    <source>
        <dbReference type="Pfam" id="PF01207"/>
    </source>
</evidence>
<evidence type="ECO:0000256" key="13">
    <source>
        <dbReference type="PIRSR" id="PIRSR006621-1"/>
    </source>
</evidence>
<comment type="cofactor">
    <cofactor evidence="1 12 14">
        <name>FMN</name>
        <dbReference type="ChEBI" id="CHEBI:58210"/>
    </cofactor>
</comment>
<comment type="catalytic activity">
    <reaction evidence="11">
        <text>a 5,6-dihydrouridine in tRNA + NAD(+) = a uridine in tRNA + NADH + H(+)</text>
        <dbReference type="Rhea" id="RHEA:54452"/>
        <dbReference type="Rhea" id="RHEA-COMP:13339"/>
        <dbReference type="Rhea" id="RHEA-COMP:13887"/>
        <dbReference type="ChEBI" id="CHEBI:15378"/>
        <dbReference type="ChEBI" id="CHEBI:57540"/>
        <dbReference type="ChEBI" id="CHEBI:57945"/>
        <dbReference type="ChEBI" id="CHEBI:65315"/>
        <dbReference type="ChEBI" id="CHEBI:74443"/>
    </reaction>
</comment>
<evidence type="ECO:0000256" key="10">
    <source>
        <dbReference type="ARBA" id="ARBA00048205"/>
    </source>
</evidence>
<dbReference type="Pfam" id="PF01207">
    <property type="entry name" value="Dus"/>
    <property type="match status" value="1"/>
</dbReference>
<evidence type="ECO:0000313" key="16">
    <source>
        <dbReference type="EMBL" id="KID48317.1"/>
    </source>
</evidence>
<comment type="function">
    <text evidence="2 12">Catalyzes the synthesis of 5,6-dihydrouridine (D), a modified base found in the D-loop of most tRNAs, via the reduction of the C5-C6 double bond in target uridines.</text>
</comment>
<accession>A0A017H519</accession>
<keyword evidence="5 12" id="KW-0288">FMN</keyword>
<keyword evidence="7" id="KW-0521">NADP</keyword>
<evidence type="ECO:0000256" key="8">
    <source>
        <dbReference type="ARBA" id="ARBA00022884"/>
    </source>
</evidence>
<evidence type="ECO:0000256" key="14">
    <source>
        <dbReference type="PIRSR" id="PIRSR006621-2"/>
    </source>
</evidence>
<dbReference type="Proteomes" id="UP000031184">
    <property type="component" value="Unassembled WGS sequence"/>
</dbReference>
<dbReference type="InterPro" id="IPR018517">
    <property type="entry name" value="tRNA_hU_synthase_CS"/>
</dbReference>
<dbReference type="GeneID" id="75074729"/>
<reference evidence="16 17" key="1">
    <citation type="submission" date="2013-08" db="EMBL/GenBank/DDBJ databases">
        <title>An opportunistic ruminal bacterium that causes liver abscesses in cattle.</title>
        <authorList>
            <person name="Benahmed F.H."/>
            <person name="Rasmussen M."/>
            <person name="Harbottle H."/>
            <person name="Soppet D."/>
            <person name="Nagaraja T.G."/>
            <person name="Davidson M."/>
        </authorList>
    </citation>
    <scope>NUCLEOTIDE SEQUENCE [LARGE SCALE GENOMIC DNA]</scope>
    <source>
        <strain evidence="16 17">B35</strain>
    </source>
</reference>
<dbReference type="EC" id="1.3.1.-" evidence="12"/>
<organism evidence="16 17">
    <name type="scientific">Fusobacterium necrophorum subsp. funduliforme B35</name>
    <dbReference type="NCBI Taxonomy" id="1226633"/>
    <lineage>
        <taxon>Bacteria</taxon>
        <taxon>Fusobacteriati</taxon>
        <taxon>Fusobacteriota</taxon>
        <taxon>Fusobacteriia</taxon>
        <taxon>Fusobacteriales</taxon>
        <taxon>Fusobacteriaceae</taxon>
        <taxon>Fusobacterium</taxon>
    </lineage>
</organism>
<dbReference type="GO" id="GO:0050660">
    <property type="term" value="F:flavin adenine dinucleotide binding"/>
    <property type="evidence" value="ECO:0007669"/>
    <property type="project" value="InterPro"/>
</dbReference>
<evidence type="ECO:0000256" key="11">
    <source>
        <dbReference type="ARBA" id="ARBA00048802"/>
    </source>
</evidence>
<keyword evidence="6 12" id="KW-0819">tRNA processing</keyword>
<evidence type="ECO:0000256" key="5">
    <source>
        <dbReference type="ARBA" id="ARBA00022643"/>
    </source>
</evidence>
<dbReference type="InterPro" id="IPR024036">
    <property type="entry name" value="tRNA-dHydroUridine_Synthase_C"/>
</dbReference>
<feature type="binding site" evidence="14">
    <location>
        <position position="160"/>
    </location>
    <ligand>
        <name>FMN</name>
        <dbReference type="ChEBI" id="CHEBI:58210"/>
    </ligand>
</feature>
<feature type="binding site" evidence="14">
    <location>
        <position position="131"/>
    </location>
    <ligand>
        <name>FMN</name>
        <dbReference type="ChEBI" id="CHEBI:58210"/>
    </ligand>
</feature>
<evidence type="ECO:0000313" key="17">
    <source>
        <dbReference type="Proteomes" id="UP000031184"/>
    </source>
</evidence>
<keyword evidence="4 12" id="KW-0285">Flavoprotein</keyword>
<dbReference type="PANTHER" id="PTHR45846:SF1">
    <property type="entry name" value="TRNA-DIHYDROURIDINE(47) SYNTHASE [NAD(P)(+)]-LIKE"/>
    <property type="match status" value="1"/>
</dbReference>
<dbReference type="PIRSF" id="PIRSF006621">
    <property type="entry name" value="Dus"/>
    <property type="match status" value="1"/>
</dbReference>
<dbReference type="InterPro" id="IPR013785">
    <property type="entry name" value="Aldolase_TIM"/>
</dbReference>
<keyword evidence="14" id="KW-0547">Nucleotide-binding</keyword>
<dbReference type="PROSITE" id="PS01136">
    <property type="entry name" value="UPF0034"/>
    <property type="match status" value="1"/>
</dbReference>
<keyword evidence="9 12" id="KW-0560">Oxidoreductase</keyword>
<proteinExistence type="inferred from homology"/>
<dbReference type="RefSeq" id="WP_005957541.1">
    <property type="nucleotide sequence ID" value="NZ_AOJP01000005.1"/>
</dbReference>